<feature type="chain" id="PRO_5005892117" evidence="3">
    <location>
        <begin position="20"/>
        <end position="709"/>
    </location>
</feature>
<proteinExistence type="predicted"/>
<sequence length="709" mass="81803">MKINFILFLLYKIFQLSGAVKDCSNIEGTFTLTVQGRIGDHSKQQYKTSGTSRINVKIKDDEIELKNVANIDIDMDQFKYSEGIIISITGKSRYKYLSVITPNGNGLKTKEIKNLQIYCTFDYCEIGPVLISETVPSGLTSLNENDIKSAFFISLKSKGTYTSKKYITNDVSPYLAECPNYNWMNKNNGIKFEFYKFINDIYGSEVPSVEDWIKNTKDNINKPLMIRRNIFTPLIPDKHGGNIQTCSQMRMPNNRYFYWGYELDNSGKASSKSGDIANTEISKDFQKYKLLCLWSSGKIENSQSYLHFLIVETHDDYDEGGRVAYYLNNPPKRYHYKSRFLAFHIDDIKHRYNDKGLKQDAAAIQPKCFYEVDNDPNIFANVSFYGLGSNYRTKRMGEDIDVILFEIKKNDFNKYPHEKEITIGCNVINEGKYVNIKRDVFKNYYANYISPKFGRLEGLKDTKKVIGKKIKKNNIKMKELDFSHYGLYKCIGEVPGDQQTNMIKNEDIFLILPENGFKFKRKAIVEDQKGNAYCYIKYEHFAKLKEIKMSNKDKVVSSKMENLLHHDYFGFASDKSKAEFKHEVKLNDILTCMYHTNYNTNFTIVTVFDQQVIEQLNSIKLSHFTDKWPFIVAAVGAPILLIIAAVIAFSIVRKRRRRRRKTSMARSSSNFSKSRLTTKSGTGKSKSNKLSTSRSNKSKLSTKVSKNIQ</sequence>
<accession>A0A0N4ZQE4</accession>
<evidence type="ECO:0000313" key="4">
    <source>
        <dbReference type="Proteomes" id="UP000038045"/>
    </source>
</evidence>
<keyword evidence="4" id="KW-1185">Reference proteome</keyword>
<feature type="region of interest" description="Disordered" evidence="1">
    <location>
        <begin position="658"/>
        <end position="709"/>
    </location>
</feature>
<feature type="compositionally biased region" description="Low complexity" evidence="1">
    <location>
        <begin position="672"/>
        <end position="693"/>
    </location>
</feature>
<dbReference type="Proteomes" id="UP000038045">
    <property type="component" value="Unplaced"/>
</dbReference>
<keyword evidence="2" id="KW-0812">Transmembrane</keyword>
<dbReference type="AlphaFoldDB" id="A0A0N4ZQE4"/>
<dbReference type="WBParaSite" id="PTRK_0001074200.1">
    <property type="protein sequence ID" value="PTRK_0001074200.1"/>
    <property type="gene ID" value="PTRK_0001074200"/>
</dbReference>
<protein>
    <submittedName>
        <fullName evidence="5">DOMON domain-containing protein</fullName>
    </submittedName>
</protein>
<feature type="signal peptide" evidence="3">
    <location>
        <begin position="1"/>
        <end position="19"/>
    </location>
</feature>
<evidence type="ECO:0000256" key="3">
    <source>
        <dbReference type="SAM" id="SignalP"/>
    </source>
</evidence>
<organism evidence="4 5">
    <name type="scientific">Parastrongyloides trichosuri</name>
    <name type="common">Possum-specific nematode worm</name>
    <dbReference type="NCBI Taxonomy" id="131310"/>
    <lineage>
        <taxon>Eukaryota</taxon>
        <taxon>Metazoa</taxon>
        <taxon>Ecdysozoa</taxon>
        <taxon>Nematoda</taxon>
        <taxon>Chromadorea</taxon>
        <taxon>Rhabditida</taxon>
        <taxon>Tylenchina</taxon>
        <taxon>Panagrolaimomorpha</taxon>
        <taxon>Strongyloidoidea</taxon>
        <taxon>Strongyloididae</taxon>
        <taxon>Parastrongyloides</taxon>
    </lineage>
</organism>
<evidence type="ECO:0000256" key="2">
    <source>
        <dbReference type="SAM" id="Phobius"/>
    </source>
</evidence>
<keyword evidence="3" id="KW-0732">Signal</keyword>
<keyword evidence="2" id="KW-0472">Membrane</keyword>
<evidence type="ECO:0000256" key="1">
    <source>
        <dbReference type="SAM" id="MobiDB-lite"/>
    </source>
</evidence>
<reference evidence="5" key="1">
    <citation type="submission" date="2017-02" db="UniProtKB">
        <authorList>
            <consortium name="WormBaseParasite"/>
        </authorList>
    </citation>
    <scope>IDENTIFICATION</scope>
</reference>
<feature type="transmembrane region" description="Helical" evidence="2">
    <location>
        <begin position="628"/>
        <end position="652"/>
    </location>
</feature>
<evidence type="ECO:0000313" key="5">
    <source>
        <dbReference type="WBParaSite" id="PTRK_0001074200.1"/>
    </source>
</evidence>
<feature type="compositionally biased region" description="Polar residues" evidence="1">
    <location>
        <begin position="694"/>
        <end position="709"/>
    </location>
</feature>
<name>A0A0N4ZQE4_PARTI</name>
<keyword evidence="2" id="KW-1133">Transmembrane helix</keyword>